<keyword evidence="3" id="KW-1185">Reference proteome</keyword>
<keyword evidence="1" id="KW-0812">Transmembrane</keyword>
<organism evidence="2 3">
    <name type="scientific">Hymenolepis diminuta</name>
    <name type="common">Rat tapeworm</name>
    <dbReference type="NCBI Taxonomy" id="6216"/>
    <lineage>
        <taxon>Eukaryota</taxon>
        <taxon>Metazoa</taxon>
        <taxon>Spiralia</taxon>
        <taxon>Lophotrochozoa</taxon>
        <taxon>Platyhelminthes</taxon>
        <taxon>Cestoda</taxon>
        <taxon>Eucestoda</taxon>
        <taxon>Cyclophyllidea</taxon>
        <taxon>Hymenolepididae</taxon>
        <taxon>Hymenolepis</taxon>
    </lineage>
</organism>
<dbReference type="EMBL" id="CABIJS010000033">
    <property type="protein sequence ID" value="VUZ40545.1"/>
    <property type="molecule type" value="Genomic_DNA"/>
</dbReference>
<feature type="transmembrane region" description="Helical" evidence="1">
    <location>
        <begin position="33"/>
        <end position="50"/>
    </location>
</feature>
<proteinExistence type="predicted"/>
<gene>
    <name evidence="2" type="ORF">WMSIL1_LOCUS1543</name>
</gene>
<reference evidence="2 3" key="1">
    <citation type="submission" date="2019-07" db="EMBL/GenBank/DDBJ databases">
        <authorList>
            <person name="Jastrzebski P J."/>
            <person name="Paukszto L."/>
            <person name="Jastrzebski P J."/>
        </authorList>
    </citation>
    <scope>NUCLEOTIDE SEQUENCE [LARGE SCALE GENOMIC DNA]</scope>
    <source>
        <strain evidence="2 3">WMS-il1</strain>
    </source>
</reference>
<name>A0A564XZS0_HYMDI</name>
<keyword evidence="1" id="KW-0472">Membrane</keyword>
<dbReference type="AlphaFoldDB" id="A0A564XZS0"/>
<sequence length="93" mass="10799">MRPNSNEKACNNCATAIEEILFDLSRKLTCLDYFLWACTLLVTLGLYPYSSIYPSLIPILHITIFFGSRNIEKVMDEVQKCIYYIRHDSKTLN</sequence>
<evidence type="ECO:0000313" key="2">
    <source>
        <dbReference type="EMBL" id="VUZ40545.1"/>
    </source>
</evidence>
<dbReference type="Proteomes" id="UP000321570">
    <property type="component" value="Unassembled WGS sequence"/>
</dbReference>
<keyword evidence="1" id="KW-1133">Transmembrane helix</keyword>
<accession>A0A564XZS0</accession>
<evidence type="ECO:0000256" key="1">
    <source>
        <dbReference type="SAM" id="Phobius"/>
    </source>
</evidence>
<evidence type="ECO:0000313" key="3">
    <source>
        <dbReference type="Proteomes" id="UP000321570"/>
    </source>
</evidence>
<protein>
    <submittedName>
        <fullName evidence="2">Uncharacterized protein</fullName>
    </submittedName>
</protein>